<evidence type="ECO:0000256" key="5">
    <source>
        <dbReference type="ARBA" id="ARBA00037226"/>
    </source>
</evidence>
<dbReference type="AlphaFoldDB" id="A0A167ZGW0"/>
<proteinExistence type="inferred from homology"/>
<evidence type="ECO:0000256" key="4">
    <source>
        <dbReference type="ARBA" id="ARBA00035269"/>
    </source>
</evidence>
<accession>A0A167ZGW0</accession>
<dbReference type="InterPro" id="IPR037147">
    <property type="entry name" value="Ribosomal_bL28_sf"/>
</dbReference>
<reference evidence="7 8" key="1">
    <citation type="journal article" date="2016" name="Genome Biol. Evol.">
        <title>Divergent and convergent evolution of fungal pathogenicity.</title>
        <authorList>
            <person name="Shang Y."/>
            <person name="Xiao G."/>
            <person name="Zheng P."/>
            <person name="Cen K."/>
            <person name="Zhan S."/>
            <person name="Wang C."/>
        </authorList>
    </citation>
    <scope>NUCLEOTIDE SEQUENCE [LARGE SCALE GENOMIC DNA]</scope>
    <source>
        <strain evidence="7 8">ARSEF 7405</strain>
    </source>
</reference>
<evidence type="ECO:0000313" key="8">
    <source>
        <dbReference type="Proteomes" id="UP000242877"/>
    </source>
</evidence>
<evidence type="ECO:0000256" key="2">
    <source>
        <dbReference type="ARBA" id="ARBA00022980"/>
    </source>
</evidence>
<feature type="compositionally biased region" description="Polar residues" evidence="6">
    <location>
        <begin position="31"/>
        <end position="47"/>
    </location>
</feature>
<evidence type="ECO:0000256" key="6">
    <source>
        <dbReference type="SAM" id="MobiDB-lite"/>
    </source>
</evidence>
<evidence type="ECO:0000256" key="3">
    <source>
        <dbReference type="ARBA" id="ARBA00023274"/>
    </source>
</evidence>
<keyword evidence="2 7" id="KW-0689">Ribosomal protein</keyword>
<dbReference type="Pfam" id="PF00830">
    <property type="entry name" value="Ribosomal_L28"/>
    <property type="match status" value="1"/>
</dbReference>
<gene>
    <name evidence="7" type="ORF">AAP_02726</name>
</gene>
<dbReference type="GO" id="GO:0003735">
    <property type="term" value="F:structural constituent of ribosome"/>
    <property type="evidence" value="ECO:0007669"/>
    <property type="project" value="InterPro"/>
</dbReference>
<feature type="region of interest" description="Disordered" evidence="6">
    <location>
        <begin position="249"/>
        <end position="288"/>
    </location>
</feature>
<dbReference type="EMBL" id="AZGZ01000010">
    <property type="protein sequence ID" value="KZZ92645.1"/>
    <property type="molecule type" value="Genomic_DNA"/>
</dbReference>
<dbReference type="InterPro" id="IPR034704">
    <property type="entry name" value="Ribosomal_bL28/bL31-like_sf"/>
</dbReference>
<keyword evidence="8" id="KW-1185">Reference proteome</keyword>
<comment type="caution">
    <text evidence="7">The sequence shown here is derived from an EMBL/GenBank/DDBJ whole genome shotgun (WGS) entry which is preliminary data.</text>
</comment>
<dbReference type="PANTHER" id="PTHR13528:SF2">
    <property type="entry name" value="LARGE RIBOSOMAL SUBUNIT PROTEIN BL28M"/>
    <property type="match status" value="1"/>
</dbReference>
<dbReference type="Gene3D" id="2.30.170.40">
    <property type="entry name" value="Ribosomal protein L28/L24"/>
    <property type="match status" value="1"/>
</dbReference>
<dbReference type="GO" id="GO:0005762">
    <property type="term" value="C:mitochondrial large ribosomal subunit"/>
    <property type="evidence" value="ECO:0007669"/>
    <property type="project" value="TreeGrafter"/>
</dbReference>
<dbReference type="FunFam" id="2.30.170.40:FF:000003">
    <property type="entry name" value="54S ribosomal protein L24"/>
    <property type="match status" value="1"/>
</dbReference>
<keyword evidence="3" id="KW-0687">Ribonucleoprotein</keyword>
<feature type="region of interest" description="Disordered" evidence="6">
    <location>
        <begin position="31"/>
        <end position="51"/>
    </location>
</feature>
<comment type="function">
    <text evidence="5">Component of the mitochondrial ribosome (mitoribosome), a dedicated translation machinery responsible for the synthesis of mitochondrial genome-encoded proteins, including at least some of the essential transmembrane subunits of the mitochondrial respiratory chain. The mitoribosomes are attached to the mitochondrial inner membrane and translation products are cotranslationally integrated into the membrane.</text>
</comment>
<dbReference type="PANTHER" id="PTHR13528">
    <property type="entry name" value="39S RIBOSOMAL PROTEIN L28, MITOCHONDRIAL"/>
    <property type="match status" value="1"/>
</dbReference>
<dbReference type="SUPFAM" id="SSF143800">
    <property type="entry name" value="L28p-like"/>
    <property type="match status" value="1"/>
</dbReference>
<organism evidence="7 8">
    <name type="scientific">Ascosphaera apis ARSEF 7405</name>
    <dbReference type="NCBI Taxonomy" id="392613"/>
    <lineage>
        <taxon>Eukaryota</taxon>
        <taxon>Fungi</taxon>
        <taxon>Dikarya</taxon>
        <taxon>Ascomycota</taxon>
        <taxon>Pezizomycotina</taxon>
        <taxon>Eurotiomycetes</taxon>
        <taxon>Eurotiomycetidae</taxon>
        <taxon>Onygenales</taxon>
        <taxon>Ascosphaeraceae</taxon>
        <taxon>Ascosphaera</taxon>
    </lineage>
</organism>
<dbReference type="VEuPathDB" id="FungiDB:AAP_02726"/>
<name>A0A167ZGW0_9EURO</name>
<sequence>MASSLRSLMLGQSALRSTSVTASTLPLTTRLFSTSTPTPAKQASSSRYLPPGVPEYPYGPNINFEPANWGLYGGSTLQSGNKISKGRNKGKTRRTWAPHIKIEKLHSDALNRDIKVRVQSRVLRTIQKCGGLDNYLLGEKPARIQELGVFGWKLRWEVMNSPAMVEKLRKERDELGAAFPITYDEYKIAKMNQYTDDINAFLAKLAEFETLQKENPEAVENEEPPQWTPELLAKKAWLNQMHAEMAAAQEAQLAAQEAQEIGETEATTAPASEETQQAVSSQSQQQNA</sequence>
<dbReference type="InterPro" id="IPR026569">
    <property type="entry name" value="Ribosomal_bL28"/>
</dbReference>
<dbReference type="OrthoDB" id="361870at2759"/>
<dbReference type="Proteomes" id="UP000242877">
    <property type="component" value="Unassembled WGS sequence"/>
</dbReference>
<evidence type="ECO:0000313" key="7">
    <source>
        <dbReference type="EMBL" id="KZZ92645.1"/>
    </source>
</evidence>
<protein>
    <recommendedName>
        <fullName evidence="4">Large ribosomal subunit protein bL28m</fullName>
    </recommendedName>
</protein>
<evidence type="ECO:0000256" key="1">
    <source>
        <dbReference type="ARBA" id="ARBA00008760"/>
    </source>
</evidence>
<comment type="similarity">
    <text evidence="1">Belongs to the bacterial ribosomal protein bL28 family.</text>
</comment>